<accession>A0A3P3RCJ9</accession>
<evidence type="ECO:0000313" key="2">
    <source>
        <dbReference type="EMBL" id="RRJ31054.1"/>
    </source>
</evidence>
<dbReference type="EMBL" id="RRCH01000017">
    <property type="protein sequence ID" value="RRJ31054.1"/>
    <property type="molecule type" value="Genomic_DNA"/>
</dbReference>
<keyword evidence="3" id="KW-1185">Reference proteome</keyword>
<evidence type="ECO:0000313" key="3">
    <source>
        <dbReference type="Proteomes" id="UP000282322"/>
    </source>
</evidence>
<sequence>MSSIEEKRVFDTSTGKTDVFVATGLGIARVECSGGLVGGFELVHQCTATDIATAGGRIAVGTETAVLVWRDGDFVATGFRSQTDQQQATERNPVSAVGFSDGLVAAGPTRIARHTDGTWRDLRVEGTDSDVPEVNAFAGPLVATDAGVYRVENESLSSVGLEDVRDVSVAGTPLAGTETGLYRLENGWEPAFEKSVHCLASDGNRVHVGTDEGVFVRSKRPESSEQWERVALPTPERIAGIAYGESTYAVTVDGTFLVESEDEWRARSLGLPAVSGIVVP</sequence>
<dbReference type="Pfam" id="PF23366">
    <property type="entry name" value="Beta-prop_HVO_0234"/>
    <property type="match status" value="1"/>
</dbReference>
<dbReference type="RefSeq" id="WP_124954712.1">
    <property type="nucleotide sequence ID" value="NZ_RRCH01000017.1"/>
</dbReference>
<evidence type="ECO:0000259" key="1">
    <source>
        <dbReference type="Pfam" id="PF23366"/>
    </source>
</evidence>
<dbReference type="InterPro" id="IPR056505">
    <property type="entry name" value="Beta-prop_HVO_0234"/>
</dbReference>
<feature type="domain" description="HVO-0234-like beta-propeller" evidence="1">
    <location>
        <begin position="3"/>
        <end position="279"/>
    </location>
</feature>
<protein>
    <recommendedName>
        <fullName evidence="1">HVO-0234-like beta-propeller domain-containing protein</fullName>
    </recommendedName>
</protein>
<organism evidence="2 3">
    <name type="scientific">Halocatena pleomorpha</name>
    <dbReference type="NCBI Taxonomy" id="1785090"/>
    <lineage>
        <taxon>Archaea</taxon>
        <taxon>Methanobacteriati</taxon>
        <taxon>Methanobacteriota</taxon>
        <taxon>Stenosarchaea group</taxon>
        <taxon>Halobacteria</taxon>
        <taxon>Halobacteriales</taxon>
        <taxon>Natronomonadaceae</taxon>
        <taxon>Halocatena</taxon>
    </lineage>
</organism>
<gene>
    <name evidence="2" type="ORF">EIK79_08585</name>
</gene>
<dbReference type="Proteomes" id="UP000282322">
    <property type="component" value="Unassembled WGS sequence"/>
</dbReference>
<reference evidence="2 3" key="1">
    <citation type="submission" date="2018-11" db="EMBL/GenBank/DDBJ databases">
        <title>Taxonoimc description of Halomarina strain SPP-AMP-1.</title>
        <authorList>
            <person name="Pal Y."/>
            <person name="Srinivasana K."/>
            <person name="Verma A."/>
            <person name="Kumar P."/>
        </authorList>
    </citation>
    <scope>NUCLEOTIDE SEQUENCE [LARGE SCALE GENOMIC DNA]</scope>
    <source>
        <strain evidence="2 3">SPP-AMP-1</strain>
    </source>
</reference>
<dbReference type="OrthoDB" id="213812at2157"/>
<name>A0A3P3RCJ9_9EURY</name>
<proteinExistence type="predicted"/>
<comment type="caution">
    <text evidence="2">The sequence shown here is derived from an EMBL/GenBank/DDBJ whole genome shotgun (WGS) entry which is preliminary data.</text>
</comment>
<dbReference type="AlphaFoldDB" id="A0A3P3RCJ9"/>